<reference evidence="6 7" key="1">
    <citation type="submission" date="2019-08" db="EMBL/GenBank/DDBJ databases">
        <title>Genome of Luteibaculum oceani JCM 18817.</title>
        <authorList>
            <person name="Bowman J.P."/>
        </authorList>
    </citation>
    <scope>NUCLEOTIDE SEQUENCE [LARGE SCALE GENOMIC DNA]</scope>
    <source>
        <strain evidence="6 7">JCM 18817</strain>
    </source>
</reference>
<dbReference type="GO" id="GO:0003700">
    <property type="term" value="F:DNA-binding transcription factor activity"/>
    <property type="evidence" value="ECO:0007669"/>
    <property type="project" value="InterPro"/>
</dbReference>
<dbReference type="InterPro" id="IPR005119">
    <property type="entry name" value="LysR_subst-bd"/>
</dbReference>
<dbReference type="OrthoDB" id="9785745at2"/>
<dbReference type="Pfam" id="PF03466">
    <property type="entry name" value="LysR_substrate"/>
    <property type="match status" value="1"/>
</dbReference>
<dbReference type="AlphaFoldDB" id="A0A5C6V1W9"/>
<dbReference type="InterPro" id="IPR000847">
    <property type="entry name" value="LysR_HTH_N"/>
</dbReference>
<keyword evidence="7" id="KW-1185">Reference proteome</keyword>
<dbReference type="EMBL" id="VORB01000006">
    <property type="protein sequence ID" value="TXC78691.1"/>
    <property type="molecule type" value="Genomic_DNA"/>
</dbReference>
<keyword evidence="4" id="KW-0804">Transcription</keyword>
<name>A0A5C6V1W9_9FLAO</name>
<dbReference type="PANTHER" id="PTHR30126">
    <property type="entry name" value="HTH-TYPE TRANSCRIPTIONAL REGULATOR"/>
    <property type="match status" value="1"/>
</dbReference>
<dbReference type="RefSeq" id="WP_147014718.1">
    <property type="nucleotide sequence ID" value="NZ_VORB01000006.1"/>
</dbReference>
<protein>
    <submittedName>
        <fullName evidence="6">LysR family transcriptional regulator</fullName>
    </submittedName>
</protein>
<evidence type="ECO:0000256" key="2">
    <source>
        <dbReference type="ARBA" id="ARBA00023015"/>
    </source>
</evidence>
<evidence type="ECO:0000313" key="7">
    <source>
        <dbReference type="Proteomes" id="UP000321168"/>
    </source>
</evidence>
<gene>
    <name evidence="6" type="ORF">FRX97_08205</name>
</gene>
<evidence type="ECO:0000256" key="1">
    <source>
        <dbReference type="ARBA" id="ARBA00009437"/>
    </source>
</evidence>
<evidence type="ECO:0000256" key="4">
    <source>
        <dbReference type="ARBA" id="ARBA00023163"/>
    </source>
</evidence>
<dbReference type="InterPro" id="IPR036388">
    <property type="entry name" value="WH-like_DNA-bd_sf"/>
</dbReference>
<dbReference type="SUPFAM" id="SSF46785">
    <property type="entry name" value="Winged helix' DNA-binding domain"/>
    <property type="match status" value="1"/>
</dbReference>
<evidence type="ECO:0000313" key="6">
    <source>
        <dbReference type="EMBL" id="TXC78691.1"/>
    </source>
</evidence>
<dbReference type="PRINTS" id="PR00039">
    <property type="entry name" value="HTHLYSR"/>
</dbReference>
<dbReference type="PANTHER" id="PTHR30126:SF5">
    <property type="entry name" value="HTH-TYPE TRANSCRIPTIONAL ACTIVATOR CMPR"/>
    <property type="match status" value="1"/>
</dbReference>
<evidence type="ECO:0000259" key="5">
    <source>
        <dbReference type="PROSITE" id="PS50931"/>
    </source>
</evidence>
<dbReference type="SUPFAM" id="SSF53850">
    <property type="entry name" value="Periplasmic binding protein-like II"/>
    <property type="match status" value="1"/>
</dbReference>
<keyword evidence="3" id="KW-0238">DNA-binding</keyword>
<dbReference type="Proteomes" id="UP000321168">
    <property type="component" value="Unassembled WGS sequence"/>
</dbReference>
<dbReference type="PROSITE" id="PS50931">
    <property type="entry name" value="HTH_LYSR"/>
    <property type="match status" value="1"/>
</dbReference>
<proteinExistence type="inferred from homology"/>
<dbReference type="GO" id="GO:0000976">
    <property type="term" value="F:transcription cis-regulatory region binding"/>
    <property type="evidence" value="ECO:0007669"/>
    <property type="project" value="TreeGrafter"/>
</dbReference>
<organism evidence="6 7">
    <name type="scientific">Luteibaculum oceani</name>
    <dbReference type="NCBI Taxonomy" id="1294296"/>
    <lineage>
        <taxon>Bacteria</taxon>
        <taxon>Pseudomonadati</taxon>
        <taxon>Bacteroidota</taxon>
        <taxon>Flavobacteriia</taxon>
        <taxon>Flavobacteriales</taxon>
        <taxon>Luteibaculaceae</taxon>
        <taxon>Luteibaculum</taxon>
    </lineage>
</organism>
<dbReference type="Gene3D" id="3.40.190.10">
    <property type="entry name" value="Periplasmic binding protein-like II"/>
    <property type="match status" value="2"/>
</dbReference>
<dbReference type="Gene3D" id="1.10.10.10">
    <property type="entry name" value="Winged helix-like DNA-binding domain superfamily/Winged helix DNA-binding domain"/>
    <property type="match status" value="1"/>
</dbReference>
<dbReference type="Pfam" id="PF00126">
    <property type="entry name" value="HTH_1"/>
    <property type="match status" value="1"/>
</dbReference>
<dbReference type="InterPro" id="IPR036390">
    <property type="entry name" value="WH_DNA-bd_sf"/>
</dbReference>
<feature type="domain" description="HTH lysR-type" evidence="5">
    <location>
        <begin position="1"/>
        <end position="60"/>
    </location>
</feature>
<accession>A0A5C6V1W9</accession>
<comment type="similarity">
    <text evidence="1">Belongs to the LysR transcriptional regulatory family.</text>
</comment>
<keyword evidence="2" id="KW-0805">Transcription regulation</keyword>
<comment type="caution">
    <text evidence="6">The sequence shown here is derived from an EMBL/GenBank/DDBJ whole genome shotgun (WGS) entry which is preliminary data.</text>
</comment>
<evidence type="ECO:0000256" key="3">
    <source>
        <dbReference type="ARBA" id="ARBA00023125"/>
    </source>
</evidence>
<sequence>MHYTLHQLRIFIEVVDCKSITKASQQLHLTQPAVSIQIKKLQEQFEIPLIEVVGKQLYVTDFGFEVANYARKILEYSDQLKYKTQSFRNELGGKIKFSIASTGKYVLPFFLAKFLEKHPGIDTSIDVTNKLNVIRDLEENKVDFALVSTLPKKLEVNAFPLIENKLFLVCKTDMLSKAKAKDKLPLIYRENGSATRNAMIDYFKGKPQNVKSIQLTSNEAVKQAVISGMGKSIMPLIGIKHELKSGDLSIVKVRGLPITTQWNLIYLKEKMLSPAARAYLSFLALNTEKIIEESFKWIKNY</sequence>